<evidence type="ECO:0000256" key="1">
    <source>
        <dbReference type="SAM" id="MobiDB-lite"/>
    </source>
</evidence>
<feature type="region of interest" description="Disordered" evidence="1">
    <location>
        <begin position="37"/>
        <end position="62"/>
    </location>
</feature>
<name>A0A5B0SD14_PUCGR</name>
<proteinExistence type="predicted"/>
<evidence type="ECO:0000313" key="2">
    <source>
        <dbReference type="EMBL" id="KAA1135848.1"/>
    </source>
</evidence>
<feature type="compositionally biased region" description="Polar residues" evidence="1">
    <location>
        <begin position="46"/>
        <end position="62"/>
    </location>
</feature>
<reference evidence="2 3" key="1">
    <citation type="submission" date="2019-05" db="EMBL/GenBank/DDBJ databases">
        <title>Emergence of the Ug99 lineage of the wheat stem rust pathogen through somatic hybridization.</title>
        <authorList>
            <person name="Li F."/>
            <person name="Upadhyaya N.M."/>
            <person name="Sperschneider J."/>
            <person name="Matny O."/>
            <person name="Nguyen-Phuc H."/>
            <person name="Mago R."/>
            <person name="Raley C."/>
            <person name="Miller M.E."/>
            <person name="Silverstein K.A.T."/>
            <person name="Henningsen E."/>
            <person name="Hirsch C.D."/>
            <person name="Visser B."/>
            <person name="Pretorius Z.A."/>
            <person name="Steffenson B.J."/>
            <person name="Schwessinger B."/>
            <person name="Dodds P.N."/>
            <person name="Figueroa M."/>
        </authorList>
    </citation>
    <scope>NUCLEOTIDE SEQUENCE [LARGE SCALE GENOMIC DNA]</scope>
    <source>
        <strain evidence="2 3">Ug99</strain>
    </source>
</reference>
<comment type="caution">
    <text evidence="2">The sequence shown here is derived from an EMBL/GenBank/DDBJ whole genome shotgun (WGS) entry which is preliminary data.</text>
</comment>
<evidence type="ECO:0000313" key="3">
    <source>
        <dbReference type="Proteomes" id="UP000325313"/>
    </source>
</evidence>
<gene>
    <name evidence="2" type="ORF">PGTUg99_029750</name>
</gene>
<accession>A0A5B0SD14</accession>
<dbReference type="Proteomes" id="UP000325313">
    <property type="component" value="Unassembled WGS sequence"/>
</dbReference>
<organism evidence="2 3">
    <name type="scientific">Puccinia graminis f. sp. tritici</name>
    <dbReference type="NCBI Taxonomy" id="56615"/>
    <lineage>
        <taxon>Eukaryota</taxon>
        <taxon>Fungi</taxon>
        <taxon>Dikarya</taxon>
        <taxon>Basidiomycota</taxon>
        <taxon>Pucciniomycotina</taxon>
        <taxon>Pucciniomycetes</taxon>
        <taxon>Pucciniales</taxon>
        <taxon>Pucciniaceae</taxon>
        <taxon>Puccinia</taxon>
    </lineage>
</organism>
<sequence length="106" mass="11724">MEASRTLGKKSSGAVYPISILLNPYCIPLGLVPKQNKHTKTAQPLPISNNPNLPKSAPNPSRIQNYKLESLPTPNQLKLIPHHKRTLIYTSLPFSSSLPSESPDHY</sequence>
<dbReference type="AlphaFoldDB" id="A0A5B0SD14"/>
<protein>
    <submittedName>
        <fullName evidence="2">Uncharacterized protein</fullName>
    </submittedName>
</protein>
<dbReference type="EMBL" id="VDEP01000037">
    <property type="protein sequence ID" value="KAA1135848.1"/>
    <property type="molecule type" value="Genomic_DNA"/>
</dbReference>